<dbReference type="Proteomes" id="UP000501063">
    <property type="component" value="Chromosome"/>
</dbReference>
<proteinExistence type="predicted"/>
<dbReference type="RefSeq" id="WP_157837652.1">
    <property type="nucleotide sequence ID" value="NZ_CP049140.1"/>
</dbReference>
<dbReference type="EMBL" id="CP049140">
    <property type="protein sequence ID" value="QIE89216.1"/>
    <property type="molecule type" value="Genomic_DNA"/>
</dbReference>
<organism evidence="1 2">
    <name type="scientific">Pseudomonas nitroreducens</name>
    <dbReference type="NCBI Taxonomy" id="46680"/>
    <lineage>
        <taxon>Bacteria</taxon>
        <taxon>Pseudomonadati</taxon>
        <taxon>Pseudomonadota</taxon>
        <taxon>Gammaproteobacteria</taxon>
        <taxon>Pseudomonadales</taxon>
        <taxon>Pseudomonadaceae</taxon>
        <taxon>Pseudomonas</taxon>
    </lineage>
</organism>
<gene>
    <name evidence="1" type="ORF">G5B91_24305</name>
</gene>
<evidence type="ECO:0000313" key="1">
    <source>
        <dbReference type="EMBL" id="QIE89216.1"/>
    </source>
</evidence>
<accession>A0A6G6J196</accession>
<reference evidence="1 2" key="1">
    <citation type="submission" date="2020-02" db="EMBL/GenBank/DDBJ databases">
        <title>Integrative conjugative elements (ICEs) and plasmids drive adaptation of Pseudomonas nitroreducens strain HBP1 to wastewater environment.</title>
        <authorList>
            <person name="Sentchilo V."/>
            <person name="Carraro N."/>
            <person name="Bertelli C."/>
            <person name="van der Meer J.R."/>
        </authorList>
    </citation>
    <scope>NUCLEOTIDE SEQUENCE [LARGE SCALE GENOMIC DNA]</scope>
    <source>
        <strain evidence="1 2">HBP1</strain>
    </source>
</reference>
<sequence>MNLDGYLFCDRCGSAIGHLWNEPAVAPALLPEPTRHICPDCIELTELNDVEDE</sequence>
<dbReference type="AlphaFoldDB" id="A0A6G6J196"/>
<dbReference type="KEGG" id="pnt:G5B91_24305"/>
<name>A0A6G6J196_PSENT</name>
<protein>
    <submittedName>
        <fullName evidence="1">Uncharacterized protein</fullName>
    </submittedName>
</protein>
<evidence type="ECO:0000313" key="2">
    <source>
        <dbReference type="Proteomes" id="UP000501063"/>
    </source>
</evidence>